<proteinExistence type="predicted"/>
<dbReference type="Pfam" id="PF00682">
    <property type="entry name" value="HMGL-like"/>
    <property type="match status" value="1"/>
</dbReference>
<organism evidence="3">
    <name type="scientific">Candidatus Moduliflexus flocculans</name>
    <dbReference type="NCBI Taxonomy" id="1499966"/>
    <lineage>
        <taxon>Bacteria</taxon>
        <taxon>Candidatus Moduliflexota</taxon>
        <taxon>Candidatus Moduliflexia</taxon>
        <taxon>Candidatus Moduliflexales</taxon>
        <taxon>Candidatus Moduliflexaceae</taxon>
    </lineage>
</organism>
<dbReference type="Gene3D" id="3.20.20.70">
    <property type="entry name" value="Aldolase class I"/>
    <property type="match status" value="1"/>
</dbReference>
<reference evidence="3" key="1">
    <citation type="journal article" date="2015" name="PeerJ">
        <title>First genomic representation of candidate bacterial phylum KSB3 points to enhanced environmental sensing as a trigger of wastewater bulking.</title>
        <authorList>
            <person name="Sekiguchi Y."/>
            <person name="Ohashi A."/>
            <person name="Parks D.H."/>
            <person name="Yamauchi T."/>
            <person name="Tyson G.W."/>
            <person name="Hugenholtz P."/>
        </authorList>
    </citation>
    <scope>NUCLEOTIDE SEQUENCE [LARGE SCALE GENOMIC DNA]</scope>
</reference>
<dbReference type="EMBL" id="DF820456">
    <property type="protein sequence ID" value="GAK50315.1"/>
    <property type="molecule type" value="Genomic_DNA"/>
</dbReference>
<dbReference type="InterPro" id="IPR013785">
    <property type="entry name" value="Aldolase_TIM"/>
</dbReference>
<keyword evidence="4" id="KW-1185">Reference proteome</keyword>
<evidence type="ECO:0000259" key="2">
    <source>
        <dbReference type="PROSITE" id="PS50991"/>
    </source>
</evidence>
<sequence length="454" mass="51289">MAEIGASWQLTAKQAKHPVVDVQEPNLFRDMFPYSEVPKTIFDGEVVDVKPAPEIWITDTTFRDGQQARTPFTVEQISTLYDLMHRLSGPNGIIRQSEFFIYSAQDREALEEVRNKGYAYPQPTAWIRANAQDLELVKQVGIQETGMLTSISDYHIFLKFRKTRRQVLDSFMGVVRAAAEIGLKTIRCHYEDVTRADFWGAVVPFTEELVNFTTQAGLRLKIRLCDTMGYGLPYPGVALPRSIQKMVFYLQREFGIPSENLEWHGHNDFHKVHINSVTAWLSGISAVNGALLSLGERTGNSPVEALAVEYASLTGSTNGMDLSAITDIANYMREIGYAVPGNYPFCGERFNVTMAGIHADGVMKNEEIYNIFDTDKILKRPLGVHITNRSGIAGVGFWVNEQLHKRGLPPLDKRDPRIEQMFEWVEAQYEAGRETAISPEEMMAQFKIHFPELA</sequence>
<gene>
    <name evidence="3" type="ORF">U14_01543</name>
</gene>
<dbReference type="PANTHER" id="PTHR42880:SF1">
    <property type="entry name" value="ISOPROPYLMALATE_HOMOCITRATE_CITRAMALATE SYNTHASE FAMILY PROTEIN"/>
    <property type="match status" value="1"/>
</dbReference>
<keyword evidence="1 3" id="KW-0808">Transferase</keyword>
<protein>
    <submittedName>
        <fullName evidence="3">Pyruvate carboxyltransferase</fullName>
    </submittedName>
</protein>
<name>A0A0S6VSC6_9BACT</name>
<dbReference type="AlphaFoldDB" id="A0A0S6VSC6"/>
<feature type="domain" description="Pyruvate carboxyltransferase" evidence="2">
    <location>
        <begin position="55"/>
        <end position="326"/>
    </location>
</feature>
<dbReference type="HOGENOM" id="CLU_022158_5_0_0"/>
<keyword evidence="3" id="KW-0670">Pyruvate</keyword>
<dbReference type="Proteomes" id="UP000030700">
    <property type="component" value="Unassembled WGS sequence"/>
</dbReference>
<dbReference type="CDD" id="cd07947">
    <property type="entry name" value="DRE_TIM_Re_CS"/>
    <property type="match status" value="1"/>
</dbReference>
<dbReference type="GO" id="GO:0016740">
    <property type="term" value="F:transferase activity"/>
    <property type="evidence" value="ECO:0007669"/>
    <property type="project" value="UniProtKB-KW"/>
</dbReference>
<dbReference type="InterPro" id="IPR000891">
    <property type="entry name" value="PYR_CT"/>
</dbReference>
<evidence type="ECO:0000256" key="1">
    <source>
        <dbReference type="ARBA" id="ARBA00022679"/>
    </source>
</evidence>
<evidence type="ECO:0000313" key="3">
    <source>
        <dbReference type="EMBL" id="GAK50315.1"/>
    </source>
</evidence>
<dbReference type="PROSITE" id="PS50991">
    <property type="entry name" value="PYR_CT"/>
    <property type="match status" value="1"/>
</dbReference>
<dbReference type="SUPFAM" id="SSF51569">
    <property type="entry name" value="Aldolase"/>
    <property type="match status" value="1"/>
</dbReference>
<dbReference type="STRING" id="1499966.U14_01543"/>
<evidence type="ECO:0000313" key="4">
    <source>
        <dbReference type="Proteomes" id="UP000030700"/>
    </source>
</evidence>
<dbReference type="PANTHER" id="PTHR42880">
    <property type="entry name" value="HOMOCITRATE SYNTHASE"/>
    <property type="match status" value="1"/>
</dbReference>
<accession>A0A0S6VSC6</accession>